<reference evidence="3" key="1">
    <citation type="submission" date="2016-02" db="EMBL/GenBank/DDBJ databases">
        <title>Draft genome sequence of Microdochium bolleyi, a fungal endophyte of beachgrass.</title>
        <authorList>
            <consortium name="DOE Joint Genome Institute"/>
            <person name="David A.S."/>
            <person name="May G."/>
            <person name="Haridas S."/>
            <person name="Lim J."/>
            <person name="Wang M."/>
            <person name="Labutti K."/>
            <person name="Lipzen A."/>
            <person name="Barry K."/>
            <person name="Grigoriev I.V."/>
        </authorList>
    </citation>
    <scope>NUCLEOTIDE SEQUENCE [LARGE SCALE GENOMIC DNA]</scope>
    <source>
        <strain evidence="3">J235TASD1</strain>
    </source>
</reference>
<dbReference type="OrthoDB" id="4062651at2759"/>
<dbReference type="InterPro" id="IPR011009">
    <property type="entry name" value="Kinase-like_dom_sf"/>
</dbReference>
<evidence type="ECO:0000313" key="3">
    <source>
        <dbReference type="Proteomes" id="UP000070501"/>
    </source>
</evidence>
<organism evidence="2 3">
    <name type="scientific">Microdochium bolleyi</name>
    <dbReference type="NCBI Taxonomy" id="196109"/>
    <lineage>
        <taxon>Eukaryota</taxon>
        <taxon>Fungi</taxon>
        <taxon>Dikarya</taxon>
        <taxon>Ascomycota</taxon>
        <taxon>Pezizomycotina</taxon>
        <taxon>Sordariomycetes</taxon>
        <taxon>Xylariomycetidae</taxon>
        <taxon>Xylariales</taxon>
        <taxon>Microdochiaceae</taxon>
        <taxon>Microdochium</taxon>
    </lineage>
</organism>
<feature type="domain" description="Protein kinase" evidence="1">
    <location>
        <begin position="199"/>
        <end position="526"/>
    </location>
</feature>
<name>A0A136JEB8_9PEZI</name>
<sequence length="579" mass="66264">MELYNQVIESVVHPTAAWATDLAAAHVQQRLGETATPDDWCDSLLNPKNRIDSLAPYPAASWRVDGCSGLGTQFYAIPTFLRKLPPMRMDVFIPENQSPRIREQLDLAVAFHTKDGSRLSRLAAPNFIVRVLERWLKTDFADHDDFEHFYTGIPFGSRIVFENLSLDVRQVRVMMGLNHNLERQFMSLTTLTTLWLPAIEMPEMIDFFELQVVKVLHDSVCLVDIRGELFIFKALTSDAKYLYHELKTLCALEPHPNIISRPRYIVQKHCKFGSKKAIIGFTTHHHAKGTIRDVLPALRAHGQLDASSQLKWSIQLAGALEHLRFNAATYYPDLRLDNMVLSNDDNIVMVDFEQRGVWCEFAAPEVNAIEYLRLIATQEDFPEDLKATYLEKLIAIFPEYEALQQDKYDNPKDGYNAAFLALSPREQEAAEVYMLGRVLWCIFEGVSGPQKAAVWQSYRWEPHLEFPEYERCPDALRVLIDDCTKGRRAPLSQTVMRRKSQMVLQGDPDGEHQTAQNVIAAASTFWKSEVEFATSFLDNRTALKSTGEWNDNYFGRPTLREVLGRLKDIQEKIVNGEHV</sequence>
<protein>
    <recommendedName>
        <fullName evidence="1">Protein kinase domain-containing protein</fullName>
    </recommendedName>
</protein>
<dbReference type="STRING" id="196109.A0A136JEB8"/>
<dbReference type="InParanoid" id="A0A136JEB8"/>
<dbReference type="PROSITE" id="PS50011">
    <property type="entry name" value="PROTEIN_KINASE_DOM"/>
    <property type="match status" value="1"/>
</dbReference>
<dbReference type="Gene3D" id="1.10.510.10">
    <property type="entry name" value="Transferase(Phosphotransferase) domain 1"/>
    <property type="match status" value="1"/>
</dbReference>
<accession>A0A136JEB8</accession>
<dbReference type="AlphaFoldDB" id="A0A136JEB8"/>
<gene>
    <name evidence="2" type="ORF">Micbo1qcDRAFT_26837</name>
</gene>
<evidence type="ECO:0000313" key="2">
    <source>
        <dbReference type="EMBL" id="KXJ95490.1"/>
    </source>
</evidence>
<dbReference type="SUPFAM" id="SSF56112">
    <property type="entry name" value="Protein kinase-like (PK-like)"/>
    <property type="match status" value="1"/>
</dbReference>
<dbReference type="GO" id="GO:0004672">
    <property type="term" value="F:protein kinase activity"/>
    <property type="evidence" value="ECO:0007669"/>
    <property type="project" value="InterPro"/>
</dbReference>
<keyword evidence="3" id="KW-1185">Reference proteome</keyword>
<proteinExistence type="predicted"/>
<dbReference type="GO" id="GO:0005524">
    <property type="term" value="F:ATP binding"/>
    <property type="evidence" value="ECO:0007669"/>
    <property type="project" value="InterPro"/>
</dbReference>
<evidence type="ECO:0000259" key="1">
    <source>
        <dbReference type="PROSITE" id="PS50011"/>
    </source>
</evidence>
<dbReference type="EMBL" id="KQ964246">
    <property type="protein sequence ID" value="KXJ95490.1"/>
    <property type="molecule type" value="Genomic_DNA"/>
</dbReference>
<dbReference type="Proteomes" id="UP000070501">
    <property type="component" value="Unassembled WGS sequence"/>
</dbReference>
<dbReference type="InterPro" id="IPR000719">
    <property type="entry name" value="Prot_kinase_dom"/>
</dbReference>